<dbReference type="Proteomes" id="UP000585721">
    <property type="component" value="Unassembled WGS sequence"/>
</dbReference>
<organism evidence="4 5">
    <name type="scientific">Tolumonas osonensis</name>
    <dbReference type="NCBI Taxonomy" id="675874"/>
    <lineage>
        <taxon>Bacteria</taxon>
        <taxon>Pseudomonadati</taxon>
        <taxon>Pseudomonadota</taxon>
        <taxon>Gammaproteobacteria</taxon>
        <taxon>Aeromonadales</taxon>
        <taxon>Aeromonadaceae</taxon>
        <taxon>Tolumonas</taxon>
    </lineage>
</organism>
<dbReference type="GO" id="GO:0016618">
    <property type="term" value="F:hydroxypyruvate reductase [NAD(P)H] activity"/>
    <property type="evidence" value="ECO:0007669"/>
    <property type="project" value="UniProtKB-EC"/>
</dbReference>
<sequence>MLYLYSPEQQDHYHRLLQEALPDWSVASWPQEVNTEAVTHVVTWKPPVNFFSRFPNLQVIFTLGAGVDKFLQRDDIPDHVTIIRLTDAGMAQQMTEYALYGLLHYQRQMDIYRRQQQAGIWQPQPTRLARNTRVTVLGLGQLGMQVAQNLAQLGYPVSGWSRQPRTIDNVRCVHGCAALDDLLKETDVLFSVLPSTTETQHLLNAQRLALLPKDAALINAGRGTLIDQDALLDLLNQQHLRFVLLDVFAEEPLPATHSFWQHPSVLITPHVAADTIPEEAVAQIAANMQALASGHPVQGMVDRHRGY</sequence>
<reference evidence="4 5" key="1">
    <citation type="submission" date="2020-08" db="EMBL/GenBank/DDBJ databases">
        <title>Genomic Encyclopedia of Type Strains, Phase IV (KMG-IV): sequencing the most valuable type-strain genomes for metagenomic binning, comparative biology and taxonomic classification.</title>
        <authorList>
            <person name="Goeker M."/>
        </authorList>
    </citation>
    <scope>NUCLEOTIDE SEQUENCE [LARGE SCALE GENOMIC DNA]</scope>
    <source>
        <strain evidence="4 5">DSM 22975</strain>
    </source>
</reference>
<gene>
    <name evidence="4" type="ORF">HNR75_000117</name>
</gene>
<keyword evidence="2" id="KW-0520">NAD</keyword>
<dbReference type="EC" id="1.1.1.79" evidence="4"/>
<dbReference type="PANTHER" id="PTHR43333:SF1">
    <property type="entry name" value="D-ISOMER SPECIFIC 2-HYDROXYACID DEHYDROGENASE NAD-BINDING DOMAIN-CONTAINING PROTEIN"/>
    <property type="match status" value="1"/>
</dbReference>
<dbReference type="EC" id="1.1.1.81" evidence="4"/>
<dbReference type="InterPro" id="IPR006140">
    <property type="entry name" value="D-isomer_DH_NAD-bd"/>
</dbReference>
<evidence type="ECO:0000313" key="5">
    <source>
        <dbReference type="Proteomes" id="UP000585721"/>
    </source>
</evidence>
<keyword evidence="5" id="KW-1185">Reference proteome</keyword>
<name>A0A841GIC1_9GAMM</name>
<dbReference type="EMBL" id="JACHGR010000001">
    <property type="protein sequence ID" value="MBB6054252.1"/>
    <property type="molecule type" value="Genomic_DNA"/>
</dbReference>
<dbReference type="GO" id="GO:0030267">
    <property type="term" value="F:glyoxylate reductase (NADPH) activity"/>
    <property type="evidence" value="ECO:0007669"/>
    <property type="project" value="UniProtKB-EC"/>
</dbReference>
<dbReference type="Gene3D" id="3.40.50.720">
    <property type="entry name" value="NAD(P)-binding Rossmann-like Domain"/>
    <property type="match status" value="2"/>
</dbReference>
<evidence type="ECO:0000256" key="1">
    <source>
        <dbReference type="ARBA" id="ARBA00023002"/>
    </source>
</evidence>
<accession>A0A841GIC1</accession>
<dbReference type="RefSeq" id="WP_188025079.1">
    <property type="nucleotide sequence ID" value="NZ_JACHGR010000001.1"/>
</dbReference>
<protein>
    <submittedName>
        <fullName evidence="4">Glyoxylate/hydroxypyruvate reductase A</fullName>
        <ecNumber evidence="4">1.1.1.79</ecNumber>
        <ecNumber evidence="4">1.1.1.81</ecNumber>
    </submittedName>
</protein>
<dbReference type="InterPro" id="IPR036291">
    <property type="entry name" value="NAD(P)-bd_dom_sf"/>
</dbReference>
<keyword evidence="4" id="KW-0670">Pyruvate</keyword>
<proteinExistence type="predicted"/>
<dbReference type="GO" id="GO:0051287">
    <property type="term" value="F:NAD binding"/>
    <property type="evidence" value="ECO:0007669"/>
    <property type="project" value="InterPro"/>
</dbReference>
<evidence type="ECO:0000256" key="2">
    <source>
        <dbReference type="ARBA" id="ARBA00023027"/>
    </source>
</evidence>
<comment type="caution">
    <text evidence="4">The sequence shown here is derived from an EMBL/GenBank/DDBJ whole genome shotgun (WGS) entry which is preliminary data.</text>
</comment>
<keyword evidence="1 4" id="KW-0560">Oxidoreductase</keyword>
<dbReference type="AlphaFoldDB" id="A0A841GIC1"/>
<dbReference type="CDD" id="cd12164">
    <property type="entry name" value="GDH_like_2"/>
    <property type="match status" value="1"/>
</dbReference>
<evidence type="ECO:0000313" key="4">
    <source>
        <dbReference type="EMBL" id="MBB6054252.1"/>
    </source>
</evidence>
<evidence type="ECO:0000259" key="3">
    <source>
        <dbReference type="Pfam" id="PF02826"/>
    </source>
</evidence>
<feature type="domain" description="D-isomer specific 2-hydroxyacid dehydrogenase NAD-binding" evidence="3">
    <location>
        <begin position="102"/>
        <end position="272"/>
    </location>
</feature>
<dbReference type="Pfam" id="PF02826">
    <property type="entry name" value="2-Hacid_dh_C"/>
    <property type="match status" value="1"/>
</dbReference>
<dbReference type="PANTHER" id="PTHR43333">
    <property type="entry name" value="2-HACID_DH_C DOMAIN-CONTAINING PROTEIN"/>
    <property type="match status" value="1"/>
</dbReference>
<dbReference type="SUPFAM" id="SSF51735">
    <property type="entry name" value="NAD(P)-binding Rossmann-fold domains"/>
    <property type="match status" value="1"/>
</dbReference>